<evidence type="ECO:0000256" key="1">
    <source>
        <dbReference type="SAM" id="Coils"/>
    </source>
</evidence>
<comment type="caution">
    <text evidence="2">The sequence shown here is derived from an EMBL/GenBank/DDBJ whole genome shotgun (WGS) entry which is preliminary data.</text>
</comment>
<organism evidence="2 3">
    <name type="scientific">Phytophthora oleae</name>
    <dbReference type="NCBI Taxonomy" id="2107226"/>
    <lineage>
        <taxon>Eukaryota</taxon>
        <taxon>Sar</taxon>
        <taxon>Stramenopiles</taxon>
        <taxon>Oomycota</taxon>
        <taxon>Peronosporomycetes</taxon>
        <taxon>Peronosporales</taxon>
        <taxon>Peronosporaceae</taxon>
        <taxon>Phytophthora</taxon>
    </lineage>
</organism>
<evidence type="ECO:0000313" key="3">
    <source>
        <dbReference type="Proteomes" id="UP001632037"/>
    </source>
</evidence>
<dbReference type="Proteomes" id="UP001632037">
    <property type="component" value="Unassembled WGS sequence"/>
</dbReference>
<proteinExistence type="predicted"/>
<evidence type="ECO:0000313" key="2">
    <source>
        <dbReference type="EMBL" id="KAL3660784.1"/>
    </source>
</evidence>
<evidence type="ECO:0008006" key="4">
    <source>
        <dbReference type="Google" id="ProtNLM"/>
    </source>
</evidence>
<keyword evidence="1" id="KW-0175">Coiled coil</keyword>
<accession>A0ABD3F6U2</accession>
<dbReference type="AlphaFoldDB" id="A0ABD3F6U2"/>
<dbReference type="EMBL" id="JBIMZQ010000039">
    <property type="protein sequence ID" value="KAL3660784.1"/>
    <property type="molecule type" value="Genomic_DNA"/>
</dbReference>
<gene>
    <name evidence="2" type="ORF">V7S43_014186</name>
</gene>
<feature type="coiled-coil region" evidence="1">
    <location>
        <begin position="48"/>
        <end position="75"/>
    </location>
</feature>
<name>A0ABD3F6U2_9STRA</name>
<sequence length="463" mass="52406">MQDATRTSEAWAALAGSLVNGLDHLGRRVDTQHFAASNPPKTCGKKRVRRIQIELPFLRQQVRDLELKLKRLKLHSAQAVDTVNVEPKSLEPVLNTNLVENGSDPNQNSVWNNIAERQLKERLRAKQQQTQLKQTHVDLLDMSVELQKLLKKCDENQQEIAERLQFKQQQRYWDFKMGSADEIYADQLTLVTRMRLQMQSQQPSKSSYLTSGLSMGPEVVKWDSSFKAGFILEMQFGTTLPFALGVTADSYWRFFGCGYGMQDVVRHEADLSTGTIARACKIRTDFEGFTSRVGGKYTARRYFDTDGSINIVWAGSGEVEEIGDATFSGMQLHKRGCIKLRRVPRQGTGQQSTSTVVEASFETIPVLHESVEDKEQQTQKFLDAITKSYHIVDKLLCHRMGTLHCDLRLPWCALHVYSKLARHVCTGSFASSISTTAESRAGMERKILGEVLVNYFLEECTNV</sequence>
<keyword evidence="3" id="KW-1185">Reference proteome</keyword>
<protein>
    <recommendedName>
        <fullName evidence="4">Jacalin-type lectin domain-containing protein</fullName>
    </recommendedName>
</protein>
<reference evidence="2 3" key="1">
    <citation type="submission" date="2024-09" db="EMBL/GenBank/DDBJ databases">
        <title>Genome sequencing and assembly of Phytophthora oleae, isolate VK10A, causative agent of rot of olive drupes.</title>
        <authorList>
            <person name="Conti Taguali S."/>
            <person name="Riolo M."/>
            <person name="La Spada F."/>
            <person name="Cacciola S.O."/>
            <person name="Dionisio G."/>
        </authorList>
    </citation>
    <scope>NUCLEOTIDE SEQUENCE [LARGE SCALE GENOMIC DNA]</scope>
    <source>
        <strain evidence="2 3">VK10A</strain>
    </source>
</reference>